<comment type="caution">
    <text evidence="1">The sequence shown here is derived from an EMBL/GenBank/DDBJ whole genome shotgun (WGS) entry which is preliminary data.</text>
</comment>
<protein>
    <submittedName>
        <fullName evidence="1">Uncharacterized protein</fullName>
    </submittedName>
</protein>
<evidence type="ECO:0000313" key="1">
    <source>
        <dbReference type="EMBL" id="MBU3842336.1"/>
    </source>
</evidence>
<gene>
    <name evidence="1" type="ORF">IAA47_05055</name>
</gene>
<accession>A0A9E2NYS6</accession>
<dbReference type="AlphaFoldDB" id="A0A9E2NYS6"/>
<proteinExistence type="predicted"/>
<sequence>MSIEKNIKYIKEEYDTEVARLERLDKFINSPEFETSTDPEQKKLLWEKREVLAKYIAIVKEQIRYDLQKIQEKEGLIKK</sequence>
<dbReference type="Proteomes" id="UP000724657">
    <property type="component" value="Unassembled WGS sequence"/>
</dbReference>
<name>A0A9E2NYS6_9FUSO</name>
<reference evidence="1" key="2">
    <citation type="submission" date="2021-04" db="EMBL/GenBank/DDBJ databases">
        <authorList>
            <person name="Gilroy R."/>
        </authorList>
    </citation>
    <scope>NUCLEOTIDE SEQUENCE</scope>
    <source>
        <strain evidence="1">A6-441</strain>
    </source>
</reference>
<dbReference type="EMBL" id="JAHLFN010000047">
    <property type="protein sequence ID" value="MBU3842336.1"/>
    <property type="molecule type" value="Genomic_DNA"/>
</dbReference>
<organism evidence="1 2">
    <name type="scientific">Candidatus Fusobacterium pullicola</name>
    <dbReference type="NCBI Taxonomy" id="2838601"/>
    <lineage>
        <taxon>Bacteria</taxon>
        <taxon>Fusobacteriati</taxon>
        <taxon>Fusobacteriota</taxon>
        <taxon>Fusobacteriia</taxon>
        <taxon>Fusobacteriales</taxon>
        <taxon>Fusobacteriaceae</taxon>
        <taxon>Fusobacterium</taxon>
    </lineage>
</organism>
<reference evidence="1" key="1">
    <citation type="journal article" date="2021" name="PeerJ">
        <title>Extensive microbial diversity within the chicken gut microbiome revealed by metagenomics and culture.</title>
        <authorList>
            <person name="Gilroy R."/>
            <person name="Ravi A."/>
            <person name="Getino M."/>
            <person name="Pursley I."/>
            <person name="Horton D.L."/>
            <person name="Alikhan N.F."/>
            <person name="Baker D."/>
            <person name="Gharbi K."/>
            <person name="Hall N."/>
            <person name="Watson M."/>
            <person name="Adriaenssens E.M."/>
            <person name="Foster-Nyarko E."/>
            <person name="Jarju S."/>
            <person name="Secka A."/>
            <person name="Antonio M."/>
            <person name="Oren A."/>
            <person name="Chaudhuri R.R."/>
            <person name="La Ragione R."/>
            <person name="Hildebrand F."/>
            <person name="Pallen M.J."/>
        </authorList>
    </citation>
    <scope>NUCLEOTIDE SEQUENCE</scope>
    <source>
        <strain evidence="1">A6-441</strain>
    </source>
</reference>
<evidence type="ECO:0000313" key="2">
    <source>
        <dbReference type="Proteomes" id="UP000724657"/>
    </source>
</evidence>